<dbReference type="Proteomes" id="UP000199527">
    <property type="component" value="Unassembled WGS sequence"/>
</dbReference>
<proteinExistence type="predicted"/>
<gene>
    <name evidence="1" type="ORF">SAMN04488540_10835</name>
</gene>
<evidence type="ECO:0000313" key="1">
    <source>
        <dbReference type="EMBL" id="SDJ42944.1"/>
    </source>
</evidence>
<accession>A0A1G8TNG8</accession>
<sequence length="31" mass="3630">MIKTVNLITSDLRVMVYFSTIENDHPIPLLR</sequence>
<organism evidence="1 2">
    <name type="scientific">Ferrimonas sediminum</name>
    <dbReference type="NCBI Taxonomy" id="718193"/>
    <lineage>
        <taxon>Bacteria</taxon>
        <taxon>Pseudomonadati</taxon>
        <taxon>Pseudomonadota</taxon>
        <taxon>Gammaproteobacteria</taxon>
        <taxon>Alteromonadales</taxon>
        <taxon>Ferrimonadaceae</taxon>
        <taxon>Ferrimonas</taxon>
    </lineage>
</organism>
<protein>
    <submittedName>
        <fullName evidence="1">Uncharacterized protein</fullName>
    </submittedName>
</protein>
<evidence type="ECO:0000313" key="2">
    <source>
        <dbReference type="Proteomes" id="UP000199527"/>
    </source>
</evidence>
<reference evidence="2" key="1">
    <citation type="submission" date="2016-10" db="EMBL/GenBank/DDBJ databases">
        <authorList>
            <person name="Varghese N."/>
            <person name="Submissions S."/>
        </authorList>
    </citation>
    <scope>NUCLEOTIDE SEQUENCE [LARGE SCALE GENOMIC DNA]</scope>
    <source>
        <strain evidence="2">DSM 23317</strain>
    </source>
</reference>
<dbReference type="AlphaFoldDB" id="A0A1G8TNG8"/>
<name>A0A1G8TNG8_9GAMM</name>
<dbReference type="EMBL" id="FNEM01000008">
    <property type="protein sequence ID" value="SDJ42944.1"/>
    <property type="molecule type" value="Genomic_DNA"/>
</dbReference>
<keyword evidence="2" id="KW-1185">Reference proteome</keyword>